<keyword evidence="4" id="KW-0832">Ubl conjugation</keyword>
<keyword evidence="2 9" id="KW-0547">Nucleotide-binding</keyword>
<comment type="catalytic activity">
    <reaction evidence="8">
        <text>L-tyrosyl-[protein] + ATP = O-phospho-L-tyrosyl-[protein] + ADP + H(+)</text>
        <dbReference type="Rhea" id="RHEA:10596"/>
        <dbReference type="Rhea" id="RHEA-COMP:10136"/>
        <dbReference type="Rhea" id="RHEA-COMP:20101"/>
        <dbReference type="ChEBI" id="CHEBI:15378"/>
        <dbReference type="ChEBI" id="CHEBI:30616"/>
        <dbReference type="ChEBI" id="CHEBI:46858"/>
        <dbReference type="ChEBI" id="CHEBI:61978"/>
        <dbReference type="ChEBI" id="CHEBI:456216"/>
        <dbReference type="EC" id="2.7.10.1"/>
    </reaction>
</comment>
<dbReference type="InterPro" id="IPR001627">
    <property type="entry name" value="Semap_dom"/>
</dbReference>
<reference evidence="12" key="1">
    <citation type="submission" date="2025-08" db="UniProtKB">
        <authorList>
            <consortium name="Ensembl"/>
        </authorList>
    </citation>
    <scope>IDENTIFICATION</scope>
</reference>
<dbReference type="Gene3D" id="2.130.10.10">
    <property type="entry name" value="YVTN repeat-like/Quinoprotein amine dehydrogenase"/>
    <property type="match status" value="1"/>
</dbReference>
<dbReference type="PROSITE" id="PS00107">
    <property type="entry name" value="PROTEIN_KINASE_ATP"/>
    <property type="match status" value="1"/>
</dbReference>
<feature type="binding site" evidence="9">
    <location>
        <position position="364"/>
    </location>
    <ligand>
        <name>ATP</name>
        <dbReference type="ChEBI" id="CHEBI:30616"/>
    </ligand>
</feature>
<evidence type="ECO:0000256" key="4">
    <source>
        <dbReference type="ARBA" id="ARBA00022843"/>
    </source>
</evidence>
<keyword evidence="5" id="KW-0829">Tyrosine-protein kinase</keyword>
<accession>A0A8C0VS37</accession>
<dbReference type="GO" id="GO:0006909">
    <property type="term" value="P:phagocytosis"/>
    <property type="evidence" value="ECO:0007669"/>
    <property type="project" value="TreeGrafter"/>
</dbReference>
<proteinExistence type="predicted"/>
<dbReference type="SMART" id="SM00630">
    <property type="entry name" value="Sema"/>
    <property type="match status" value="1"/>
</dbReference>
<evidence type="ECO:0000256" key="6">
    <source>
        <dbReference type="ARBA" id="ARBA00023170"/>
    </source>
</evidence>
<dbReference type="SMART" id="SM00219">
    <property type="entry name" value="TyrKc"/>
    <property type="match status" value="1"/>
</dbReference>
<dbReference type="PANTHER" id="PTHR24416:SF564">
    <property type="entry name" value="MACROPHAGE-STIMULATING PROTEIN RECEPTOR"/>
    <property type="match status" value="1"/>
</dbReference>
<feature type="domain" description="Protein kinase" evidence="11">
    <location>
        <begin position="332"/>
        <end position="571"/>
    </location>
</feature>
<dbReference type="GO" id="GO:0004714">
    <property type="term" value="F:transmembrane receptor protein tyrosine kinase activity"/>
    <property type="evidence" value="ECO:0007669"/>
    <property type="project" value="UniProtKB-EC"/>
</dbReference>
<dbReference type="SUPFAM" id="SSF101912">
    <property type="entry name" value="Sema domain"/>
    <property type="match status" value="1"/>
</dbReference>
<evidence type="ECO:0000256" key="5">
    <source>
        <dbReference type="ARBA" id="ARBA00023137"/>
    </source>
</evidence>
<protein>
    <recommendedName>
        <fullName evidence="11">Protein kinase domain-containing protein</fullName>
    </recommendedName>
</protein>
<feature type="chain" id="PRO_5034589380" description="Protein kinase domain-containing protein" evidence="10">
    <location>
        <begin position="23"/>
        <end position="571"/>
    </location>
</feature>
<evidence type="ECO:0000256" key="8">
    <source>
        <dbReference type="ARBA" id="ARBA00051243"/>
    </source>
</evidence>
<feature type="signal peptide" evidence="10">
    <location>
        <begin position="1"/>
        <end position="22"/>
    </location>
</feature>
<dbReference type="InterPro" id="IPR017441">
    <property type="entry name" value="Protein_kinase_ATP_BS"/>
</dbReference>
<dbReference type="InterPro" id="IPR008266">
    <property type="entry name" value="Tyr_kinase_AS"/>
</dbReference>
<dbReference type="PANTHER" id="PTHR24416">
    <property type="entry name" value="TYROSINE-PROTEIN KINASE RECEPTOR"/>
    <property type="match status" value="1"/>
</dbReference>
<dbReference type="GO" id="GO:0043235">
    <property type="term" value="C:receptor complex"/>
    <property type="evidence" value="ECO:0007669"/>
    <property type="project" value="TreeGrafter"/>
</dbReference>
<dbReference type="Pfam" id="PF07714">
    <property type="entry name" value="PK_Tyr_Ser-Thr"/>
    <property type="match status" value="1"/>
</dbReference>
<dbReference type="InterPro" id="IPR001245">
    <property type="entry name" value="Ser-Thr/Tyr_kinase_cat_dom"/>
</dbReference>
<dbReference type="InterPro" id="IPR050122">
    <property type="entry name" value="RTK"/>
</dbReference>
<dbReference type="InterPro" id="IPR020635">
    <property type="entry name" value="Tyr_kinase_cat_dom"/>
</dbReference>
<keyword evidence="5" id="KW-0808">Transferase</keyword>
<evidence type="ECO:0000256" key="9">
    <source>
        <dbReference type="PROSITE-ProRule" id="PRU10141"/>
    </source>
</evidence>
<dbReference type="GO" id="GO:0005524">
    <property type="term" value="F:ATP binding"/>
    <property type="evidence" value="ECO:0007669"/>
    <property type="project" value="UniProtKB-UniRule"/>
</dbReference>
<dbReference type="Gene3D" id="3.30.200.20">
    <property type="entry name" value="Phosphorylase Kinase, domain 1"/>
    <property type="match status" value="1"/>
</dbReference>
<dbReference type="GO" id="GO:0005886">
    <property type="term" value="C:plasma membrane"/>
    <property type="evidence" value="ECO:0007669"/>
    <property type="project" value="TreeGrafter"/>
</dbReference>
<keyword evidence="10" id="KW-0732">Signal</keyword>
<evidence type="ECO:0000259" key="11">
    <source>
        <dbReference type="PROSITE" id="PS50011"/>
    </source>
</evidence>
<dbReference type="Ensembl" id="ENSCCET00000041448.1">
    <property type="protein sequence ID" value="ENSCCEP00000028063.1"/>
    <property type="gene ID" value="ENSCCEG00000024332.1"/>
</dbReference>
<name>A0A8C0VS37_CYACU</name>
<comment type="subcellular location">
    <subcellularLocation>
        <location evidence="1">Membrane</location>
        <topology evidence="1">Single-pass type I membrane protein</topology>
    </subcellularLocation>
</comment>
<dbReference type="GO" id="GO:0007169">
    <property type="term" value="P:cell surface receptor protein tyrosine kinase signaling pathway"/>
    <property type="evidence" value="ECO:0007669"/>
    <property type="project" value="TreeGrafter"/>
</dbReference>
<sequence>MGLLRCVCLWLLLALTRLRAGAWQCPRIPYSSIRNFSIPYTLPSLDAGSPIQNVAVFTDSDGPVAVFVAVRNRILLVSPDLRLLSVLITGPVGSAKCEICRLCPATTDGPEDTDNVLLLLDPLEPWLYSCGTAQHGLCYQHQLEVQDGKVAITATHCLYSAMGNGPAFCPDCVVSPLGTSATVVATSYASFFYLGSTVNSSVAARYSPQSVSVRRLKGTLDGFSNDFQWLTVLPQYRNNYTIHYVHSFRRGESLTPPLPVPAVLNTAGTPGPVGPRTRVTSAGANGSAGAGAAGGGSPMPLLRASSCCLEDLRPELLEEVKDILIPEERLVTHRHQVIGKGHFGSVYHGTYTDPLLGDLHCAVKSLHRITDLEEVEEFLREGILMKSFHHPQVLSLLGVCLPRHGLPLVVLPYMRHGDLRQFIRTQERSPTVKELIGFGLQVALGMEYLAQKKFVHRDLAARNCIYRVMLSCWEPAPEERPSFTGLVGELERVLAALDGEHYVNLAVTYINLDWGPPFPPAPRGGAAPRHPQPLLPPARPLQPALSLCSPRLALEPGTGDTCTAWGTPAPT</sequence>
<dbReference type="PROSITE" id="PS00109">
    <property type="entry name" value="PROTEIN_KINASE_TYR"/>
    <property type="match status" value="1"/>
</dbReference>
<evidence type="ECO:0000256" key="1">
    <source>
        <dbReference type="ARBA" id="ARBA00004479"/>
    </source>
</evidence>
<dbReference type="SUPFAM" id="SSF56112">
    <property type="entry name" value="Protein kinase-like (PK-like)"/>
    <property type="match status" value="1"/>
</dbReference>
<dbReference type="AlphaFoldDB" id="A0A8C0VS37"/>
<dbReference type="PROSITE" id="PS50011">
    <property type="entry name" value="PROTEIN_KINASE_DOM"/>
    <property type="match status" value="1"/>
</dbReference>
<evidence type="ECO:0000313" key="12">
    <source>
        <dbReference type="Ensembl" id="ENSCCEP00000028063.1"/>
    </source>
</evidence>
<keyword evidence="13" id="KW-1185">Reference proteome</keyword>
<evidence type="ECO:0000256" key="7">
    <source>
        <dbReference type="ARBA" id="ARBA00023180"/>
    </source>
</evidence>
<keyword evidence="7" id="KW-0325">Glycoprotein</keyword>
<evidence type="ECO:0000256" key="10">
    <source>
        <dbReference type="SAM" id="SignalP"/>
    </source>
</evidence>
<dbReference type="GO" id="GO:0007399">
    <property type="term" value="P:nervous system development"/>
    <property type="evidence" value="ECO:0007669"/>
    <property type="project" value="TreeGrafter"/>
</dbReference>
<organism evidence="12 13">
    <name type="scientific">Cyanistes caeruleus</name>
    <name type="common">Eurasian blue tit</name>
    <name type="synonym">Parus caeruleus</name>
    <dbReference type="NCBI Taxonomy" id="156563"/>
    <lineage>
        <taxon>Eukaryota</taxon>
        <taxon>Metazoa</taxon>
        <taxon>Chordata</taxon>
        <taxon>Craniata</taxon>
        <taxon>Vertebrata</taxon>
        <taxon>Euteleostomi</taxon>
        <taxon>Archelosauria</taxon>
        <taxon>Archosauria</taxon>
        <taxon>Dinosauria</taxon>
        <taxon>Saurischia</taxon>
        <taxon>Theropoda</taxon>
        <taxon>Coelurosauria</taxon>
        <taxon>Aves</taxon>
        <taxon>Neognathae</taxon>
        <taxon>Neoaves</taxon>
        <taxon>Telluraves</taxon>
        <taxon>Australaves</taxon>
        <taxon>Passeriformes</taxon>
        <taxon>Paridae</taxon>
        <taxon>Cyanistes</taxon>
    </lineage>
</organism>
<dbReference type="InterPro" id="IPR011009">
    <property type="entry name" value="Kinase-like_dom_sf"/>
</dbReference>
<dbReference type="GO" id="GO:0016477">
    <property type="term" value="P:cell migration"/>
    <property type="evidence" value="ECO:0007669"/>
    <property type="project" value="TreeGrafter"/>
</dbReference>
<keyword evidence="6" id="KW-0675">Receptor</keyword>
<dbReference type="Gene3D" id="1.10.510.10">
    <property type="entry name" value="Transferase(Phosphotransferase) domain 1"/>
    <property type="match status" value="1"/>
</dbReference>
<dbReference type="InterPro" id="IPR000719">
    <property type="entry name" value="Prot_kinase_dom"/>
</dbReference>
<keyword evidence="5" id="KW-0418">Kinase</keyword>
<evidence type="ECO:0000256" key="3">
    <source>
        <dbReference type="ARBA" id="ARBA00022840"/>
    </source>
</evidence>
<dbReference type="InterPro" id="IPR036352">
    <property type="entry name" value="Semap_dom_sf"/>
</dbReference>
<evidence type="ECO:0000313" key="13">
    <source>
        <dbReference type="Proteomes" id="UP000694410"/>
    </source>
</evidence>
<evidence type="ECO:0000256" key="2">
    <source>
        <dbReference type="ARBA" id="ARBA00022741"/>
    </source>
</evidence>
<keyword evidence="3 9" id="KW-0067">ATP-binding</keyword>
<dbReference type="Proteomes" id="UP000694410">
    <property type="component" value="Unplaced"/>
</dbReference>
<dbReference type="InterPro" id="IPR015943">
    <property type="entry name" value="WD40/YVTN_repeat-like_dom_sf"/>
</dbReference>
<reference evidence="12" key="2">
    <citation type="submission" date="2025-09" db="UniProtKB">
        <authorList>
            <consortium name="Ensembl"/>
        </authorList>
    </citation>
    <scope>IDENTIFICATION</scope>
</reference>
<dbReference type="FunFam" id="3.30.200.20:FF:000188">
    <property type="entry name" value="Hepatocyte growth factor receptor"/>
    <property type="match status" value="1"/>
</dbReference>